<sequence length="113" mass="13451">MSYSFDLVGVVPVLKFFEHQQRVEQNPHRGKAYLGSYQCTLDAFIKSTQAIPYKPNWDWDEVVRTIVDFWFKHEAKVRYWRSELEILGQENVIVAQVVNFEAMRTELESLFDF</sequence>
<dbReference type="RefSeq" id="WP_073598506.1">
    <property type="nucleotide sequence ID" value="NZ_MRCB01000003.1"/>
</dbReference>
<proteinExistence type="predicted"/>
<evidence type="ECO:0000313" key="2">
    <source>
        <dbReference type="Proteomes" id="UP000186868"/>
    </source>
</evidence>
<evidence type="ECO:0000313" key="1">
    <source>
        <dbReference type="EMBL" id="OKH25666.1"/>
    </source>
</evidence>
<protein>
    <submittedName>
        <fullName evidence="1">Uncharacterized protein</fullName>
    </submittedName>
</protein>
<dbReference type="STRING" id="1921803.NIES593_04870"/>
<accession>A0A1U7HQ01</accession>
<dbReference type="OrthoDB" id="560781at2"/>
<dbReference type="EMBL" id="MRCB01000003">
    <property type="protein sequence ID" value="OKH25666.1"/>
    <property type="molecule type" value="Genomic_DNA"/>
</dbReference>
<organism evidence="1 2">
    <name type="scientific">Hydrococcus rivularis NIES-593</name>
    <dbReference type="NCBI Taxonomy" id="1921803"/>
    <lineage>
        <taxon>Bacteria</taxon>
        <taxon>Bacillati</taxon>
        <taxon>Cyanobacteriota</taxon>
        <taxon>Cyanophyceae</taxon>
        <taxon>Pleurocapsales</taxon>
        <taxon>Hydrococcaceae</taxon>
        <taxon>Hydrococcus</taxon>
    </lineage>
</organism>
<dbReference type="AlphaFoldDB" id="A0A1U7HQ01"/>
<reference evidence="1 2" key="1">
    <citation type="submission" date="2016-11" db="EMBL/GenBank/DDBJ databases">
        <title>Draft Genome Sequences of Nine Cyanobacterial Strains from Diverse Habitats.</title>
        <authorList>
            <person name="Zhu T."/>
            <person name="Hou S."/>
            <person name="Lu X."/>
            <person name="Hess W.R."/>
        </authorList>
    </citation>
    <scope>NUCLEOTIDE SEQUENCE [LARGE SCALE GENOMIC DNA]</scope>
    <source>
        <strain evidence="1 2">NIES-593</strain>
    </source>
</reference>
<keyword evidence="2" id="KW-1185">Reference proteome</keyword>
<gene>
    <name evidence="1" type="ORF">NIES593_04870</name>
</gene>
<comment type="caution">
    <text evidence="1">The sequence shown here is derived from an EMBL/GenBank/DDBJ whole genome shotgun (WGS) entry which is preliminary data.</text>
</comment>
<dbReference type="Proteomes" id="UP000186868">
    <property type="component" value="Unassembled WGS sequence"/>
</dbReference>
<name>A0A1U7HQ01_9CYAN</name>